<dbReference type="AlphaFoldDB" id="G7KZ03"/>
<organism evidence="1 3">
    <name type="scientific">Medicago truncatula</name>
    <name type="common">Barrel medic</name>
    <name type="synonym">Medicago tribuloides</name>
    <dbReference type="NCBI Taxonomy" id="3880"/>
    <lineage>
        <taxon>Eukaryota</taxon>
        <taxon>Viridiplantae</taxon>
        <taxon>Streptophyta</taxon>
        <taxon>Embryophyta</taxon>
        <taxon>Tracheophyta</taxon>
        <taxon>Spermatophyta</taxon>
        <taxon>Magnoliopsida</taxon>
        <taxon>eudicotyledons</taxon>
        <taxon>Gunneridae</taxon>
        <taxon>Pentapetalae</taxon>
        <taxon>rosids</taxon>
        <taxon>fabids</taxon>
        <taxon>Fabales</taxon>
        <taxon>Fabaceae</taxon>
        <taxon>Papilionoideae</taxon>
        <taxon>50 kb inversion clade</taxon>
        <taxon>NPAAA clade</taxon>
        <taxon>Hologalegina</taxon>
        <taxon>IRL clade</taxon>
        <taxon>Trifolieae</taxon>
        <taxon>Medicago</taxon>
    </lineage>
</organism>
<name>G7KZ03_MEDTR</name>
<protein>
    <submittedName>
        <fullName evidence="1 2">Uncharacterized protein</fullName>
    </submittedName>
</protein>
<dbReference type="EnsemblPlants" id="AES78196">
    <property type="protein sequence ID" value="AES78196"/>
    <property type="gene ID" value="MTR_7g025780"/>
</dbReference>
<evidence type="ECO:0000313" key="1">
    <source>
        <dbReference type="EMBL" id="AES78196.1"/>
    </source>
</evidence>
<keyword evidence="3" id="KW-1185">Reference proteome</keyword>
<dbReference type="Proteomes" id="UP000002051">
    <property type="component" value="Unassembled WGS sequence"/>
</dbReference>
<reference evidence="1 3" key="2">
    <citation type="journal article" date="2014" name="BMC Genomics">
        <title>An improved genome release (version Mt4.0) for the model legume Medicago truncatula.</title>
        <authorList>
            <person name="Tang H."/>
            <person name="Krishnakumar V."/>
            <person name="Bidwell S."/>
            <person name="Rosen B."/>
            <person name="Chan A."/>
            <person name="Zhou S."/>
            <person name="Gentzbittel L."/>
            <person name="Childs K.L."/>
            <person name="Yandell M."/>
            <person name="Gundlach H."/>
            <person name="Mayer K.F."/>
            <person name="Schwartz D.C."/>
            <person name="Town C.D."/>
        </authorList>
    </citation>
    <scope>GENOME REANNOTATION</scope>
    <source>
        <strain evidence="2 3">cv. Jemalong A17</strain>
    </source>
</reference>
<reference evidence="2" key="3">
    <citation type="submission" date="2015-04" db="UniProtKB">
        <authorList>
            <consortium name="EnsemblPlants"/>
        </authorList>
    </citation>
    <scope>IDENTIFICATION</scope>
    <source>
        <strain evidence="2">cv. Jemalong A17</strain>
    </source>
</reference>
<accession>G7KZ03</accession>
<dbReference type="EMBL" id="CM001223">
    <property type="protein sequence ID" value="AES78196.1"/>
    <property type="molecule type" value="Genomic_DNA"/>
</dbReference>
<gene>
    <name evidence="1" type="ordered locus">MTR_7g025780</name>
</gene>
<dbReference type="HOGENOM" id="CLU_2444229_0_0_1"/>
<sequence>MEKGRAQNKIDCDLTRNRKKTKAQKKLFGNKTFILQFRHDPVTITSLIDAKRLVCGKFSYSIVQNDMMLWPLLQNDTKSNVISESQIPPF</sequence>
<reference evidence="1 3" key="1">
    <citation type="journal article" date="2011" name="Nature">
        <title>The Medicago genome provides insight into the evolution of rhizobial symbioses.</title>
        <authorList>
            <person name="Young N.D."/>
            <person name="Debelle F."/>
            <person name="Oldroyd G.E."/>
            <person name="Geurts R."/>
            <person name="Cannon S.B."/>
            <person name="Udvardi M.K."/>
            <person name="Benedito V.A."/>
            <person name="Mayer K.F."/>
            <person name="Gouzy J."/>
            <person name="Schoof H."/>
            <person name="Van de Peer Y."/>
            <person name="Proost S."/>
            <person name="Cook D.R."/>
            <person name="Meyers B.C."/>
            <person name="Spannagl M."/>
            <person name="Cheung F."/>
            <person name="De Mita S."/>
            <person name="Krishnakumar V."/>
            <person name="Gundlach H."/>
            <person name="Zhou S."/>
            <person name="Mudge J."/>
            <person name="Bharti A.K."/>
            <person name="Murray J.D."/>
            <person name="Naoumkina M.A."/>
            <person name="Rosen B."/>
            <person name="Silverstein K.A."/>
            <person name="Tang H."/>
            <person name="Rombauts S."/>
            <person name="Zhao P.X."/>
            <person name="Zhou P."/>
            <person name="Barbe V."/>
            <person name="Bardou P."/>
            <person name="Bechner M."/>
            <person name="Bellec A."/>
            <person name="Berger A."/>
            <person name="Berges H."/>
            <person name="Bidwell S."/>
            <person name="Bisseling T."/>
            <person name="Choisne N."/>
            <person name="Couloux A."/>
            <person name="Denny R."/>
            <person name="Deshpande S."/>
            <person name="Dai X."/>
            <person name="Doyle J.J."/>
            <person name="Dudez A.M."/>
            <person name="Farmer A.D."/>
            <person name="Fouteau S."/>
            <person name="Franken C."/>
            <person name="Gibelin C."/>
            <person name="Gish J."/>
            <person name="Goldstein S."/>
            <person name="Gonzalez A.J."/>
            <person name="Green P.J."/>
            <person name="Hallab A."/>
            <person name="Hartog M."/>
            <person name="Hua A."/>
            <person name="Humphray S.J."/>
            <person name="Jeong D.H."/>
            <person name="Jing Y."/>
            <person name="Jocker A."/>
            <person name="Kenton S.M."/>
            <person name="Kim D.J."/>
            <person name="Klee K."/>
            <person name="Lai H."/>
            <person name="Lang C."/>
            <person name="Lin S."/>
            <person name="Macmil S.L."/>
            <person name="Magdelenat G."/>
            <person name="Matthews L."/>
            <person name="McCorrison J."/>
            <person name="Monaghan E.L."/>
            <person name="Mun J.H."/>
            <person name="Najar F.Z."/>
            <person name="Nicholson C."/>
            <person name="Noirot C."/>
            <person name="O'Bleness M."/>
            <person name="Paule C.R."/>
            <person name="Poulain J."/>
            <person name="Prion F."/>
            <person name="Qin B."/>
            <person name="Qu C."/>
            <person name="Retzel E.F."/>
            <person name="Riddle C."/>
            <person name="Sallet E."/>
            <person name="Samain S."/>
            <person name="Samson N."/>
            <person name="Sanders I."/>
            <person name="Saurat O."/>
            <person name="Scarpelli C."/>
            <person name="Schiex T."/>
            <person name="Segurens B."/>
            <person name="Severin A.J."/>
            <person name="Sherrier D.J."/>
            <person name="Shi R."/>
            <person name="Sims S."/>
            <person name="Singer S.R."/>
            <person name="Sinharoy S."/>
            <person name="Sterck L."/>
            <person name="Viollet A."/>
            <person name="Wang B.B."/>
            <person name="Wang K."/>
            <person name="Wang M."/>
            <person name="Wang X."/>
            <person name="Warfsmann J."/>
            <person name="Weissenbach J."/>
            <person name="White D.D."/>
            <person name="White J.D."/>
            <person name="Wiley G.B."/>
            <person name="Wincker P."/>
            <person name="Xing Y."/>
            <person name="Yang L."/>
            <person name="Yao Z."/>
            <person name="Ying F."/>
            <person name="Zhai J."/>
            <person name="Zhou L."/>
            <person name="Zuber A."/>
            <person name="Denarie J."/>
            <person name="Dixon R.A."/>
            <person name="May G.D."/>
            <person name="Schwartz D.C."/>
            <person name="Rogers J."/>
            <person name="Quetier F."/>
            <person name="Town C.D."/>
            <person name="Roe B.A."/>
        </authorList>
    </citation>
    <scope>NUCLEOTIDE SEQUENCE [LARGE SCALE GENOMIC DNA]</scope>
    <source>
        <strain evidence="1">A17</strain>
        <strain evidence="2 3">cv. Jemalong A17</strain>
    </source>
</reference>
<evidence type="ECO:0000313" key="3">
    <source>
        <dbReference type="Proteomes" id="UP000002051"/>
    </source>
</evidence>
<proteinExistence type="predicted"/>
<evidence type="ECO:0000313" key="2">
    <source>
        <dbReference type="EnsemblPlants" id="AES78196"/>
    </source>
</evidence>
<dbReference type="PaxDb" id="3880-AES78196"/>